<evidence type="ECO:0000256" key="1">
    <source>
        <dbReference type="ARBA" id="ARBA00001974"/>
    </source>
</evidence>
<evidence type="ECO:0000259" key="2">
    <source>
        <dbReference type="PROSITE" id="PS51384"/>
    </source>
</evidence>
<dbReference type="InterPro" id="IPR017938">
    <property type="entry name" value="Riboflavin_synthase-like_b-brl"/>
</dbReference>
<organism evidence="3">
    <name type="scientific">Streptomyces sp. NBC_00093</name>
    <dbReference type="NCBI Taxonomy" id="2975649"/>
    <lineage>
        <taxon>Bacteria</taxon>
        <taxon>Bacillati</taxon>
        <taxon>Actinomycetota</taxon>
        <taxon>Actinomycetes</taxon>
        <taxon>Kitasatosporales</taxon>
        <taxon>Streptomycetaceae</taxon>
        <taxon>Streptomyces</taxon>
    </lineage>
</organism>
<dbReference type="InterPro" id="IPR017927">
    <property type="entry name" value="FAD-bd_FR_type"/>
</dbReference>
<dbReference type="SUPFAM" id="SSF52343">
    <property type="entry name" value="Ferredoxin reductase-like, C-terminal NADP-linked domain"/>
    <property type="match status" value="1"/>
</dbReference>
<dbReference type="InterPro" id="IPR001041">
    <property type="entry name" value="2Fe-2S_ferredoxin-type"/>
</dbReference>
<comment type="cofactor">
    <cofactor evidence="1">
        <name>FAD</name>
        <dbReference type="ChEBI" id="CHEBI:57692"/>
    </cofactor>
</comment>
<dbReference type="GO" id="GO:0016491">
    <property type="term" value="F:oxidoreductase activity"/>
    <property type="evidence" value="ECO:0007669"/>
    <property type="project" value="InterPro"/>
</dbReference>
<dbReference type="Gene3D" id="3.10.20.30">
    <property type="match status" value="1"/>
</dbReference>
<reference evidence="3" key="1">
    <citation type="submission" date="2022-10" db="EMBL/GenBank/DDBJ databases">
        <title>The complete genomes of actinobacterial strains from the NBC collection.</title>
        <authorList>
            <person name="Joergensen T.S."/>
            <person name="Alvarez Arevalo M."/>
            <person name="Sterndorff E.B."/>
            <person name="Faurdal D."/>
            <person name="Vuksanovic O."/>
            <person name="Mourched A.-S."/>
            <person name="Charusanti P."/>
            <person name="Shaw S."/>
            <person name="Blin K."/>
            <person name="Weber T."/>
        </authorList>
    </citation>
    <scope>NUCLEOTIDE SEQUENCE</scope>
    <source>
        <strain evidence="3">NBC_00093</strain>
    </source>
</reference>
<dbReference type="Gene3D" id="3.40.50.80">
    <property type="entry name" value="Nucleotide-binding domain of ferredoxin-NADP reductase (FNR) module"/>
    <property type="match status" value="1"/>
</dbReference>
<dbReference type="GO" id="GO:0051536">
    <property type="term" value="F:iron-sulfur cluster binding"/>
    <property type="evidence" value="ECO:0007669"/>
    <property type="project" value="InterPro"/>
</dbReference>
<gene>
    <name evidence="3" type="ORF">OHA22_47575</name>
</gene>
<dbReference type="Pfam" id="PF00175">
    <property type="entry name" value="NAD_binding_1"/>
    <property type="match status" value="1"/>
</dbReference>
<dbReference type="InterPro" id="IPR012675">
    <property type="entry name" value="Beta-grasp_dom_sf"/>
</dbReference>
<accession>A0AAU2AD54</accession>
<dbReference type="InterPro" id="IPR050415">
    <property type="entry name" value="MRET"/>
</dbReference>
<protein>
    <submittedName>
        <fullName evidence="3">Iron-sulfur cluster-binding domain-containing protein</fullName>
    </submittedName>
</protein>
<dbReference type="PROSITE" id="PS51384">
    <property type="entry name" value="FAD_FR"/>
    <property type="match status" value="1"/>
</dbReference>
<sequence>MSRPAATATSVEFEDPGPALSAARPGQYLRVHRTGLDSPGRRNYTISRAGDGPARITAEFREGGVVSPWLSGLREGERVLVSGPFGDAVVDADSDRPLLVLTAGIGITPAPATAHALVAARSARPVDFVHVVRDTGSLPHWDELQEAAARLSRARLRLYVTRPRPEDAAVEHHRGRPDPALVTGILTDPASTEVQLCGPTSFVTGMRTAVQAAGVPADSIRYDAFYSPRTVDITPRPAPHPGPFEVTCRASGVTAKWTPESGKLLELAESQGLTLPASGRAGVCGPCTAPPPTPSTRSWNPGREPCGVWATWAARNSACGH</sequence>
<dbReference type="InterPro" id="IPR001433">
    <property type="entry name" value="OxRdtase_FAD/NAD-bd"/>
</dbReference>
<dbReference type="EMBL" id="CP108222">
    <property type="protein sequence ID" value="WTT22666.1"/>
    <property type="molecule type" value="Genomic_DNA"/>
</dbReference>
<evidence type="ECO:0000313" key="3">
    <source>
        <dbReference type="EMBL" id="WTT22666.1"/>
    </source>
</evidence>
<dbReference type="AlphaFoldDB" id="A0AAU2AD54"/>
<dbReference type="CDD" id="cd00207">
    <property type="entry name" value="fer2"/>
    <property type="match status" value="1"/>
</dbReference>
<dbReference type="SUPFAM" id="SSF63380">
    <property type="entry name" value="Riboflavin synthase domain-like"/>
    <property type="match status" value="1"/>
</dbReference>
<dbReference type="SUPFAM" id="SSF54292">
    <property type="entry name" value="2Fe-2S ferredoxin-like"/>
    <property type="match status" value="1"/>
</dbReference>
<proteinExistence type="predicted"/>
<dbReference type="PANTHER" id="PTHR47354:SF5">
    <property type="entry name" value="PROTEIN RFBI"/>
    <property type="match status" value="1"/>
</dbReference>
<dbReference type="PANTHER" id="PTHR47354">
    <property type="entry name" value="NADH OXIDOREDUCTASE HCR"/>
    <property type="match status" value="1"/>
</dbReference>
<dbReference type="Gene3D" id="2.40.30.10">
    <property type="entry name" value="Translation factors"/>
    <property type="match status" value="1"/>
</dbReference>
<dbReference type="InterPro" id="IPR039261">
    <property type="entry name" value="FNR_nucleotide-bd"/>
</dbReference>
<feature type="domain" description="FAD-binding FR-type" evidence="2">
    <location>
        <begin position="1"/>
        <end position="91"/>
    </location>
</feature>
<dbReference type="InterPro" id="IPR036010">
    <property type="entry name" value="2Fe-2S_ferredoxin-like_sf"/>
</dbReference>
<name>A0AAU2AD54_9ACTN</name>